<evidence type="ECO:0000256" key="1">
    <source>
        <dbReference type="SAM" id="MobiDB-lite"/>
    </source>
</evidence>
<feature type="compositionally biased region" description="Polar residues" evidence="1">
    <location>
        <begin position="254"/>
        <end position="269"/>
    </location>
</feature>
<feature type="signal peptide" evidence="2">
    <location>
        <begin position="1"/>
        <end position="20"/>
    </location>
</feature>
<dbReference type="CDD" id="cd16385">
    <property type="entry name" value="IcmL"/>
    <property type="match status" value="1"/>
</dbReference>
<accession>A0A098G228</accession>
<dbReference type="STRING" id="1212491.LFA_0570"/>
<keyword evidence="2" id="KW-0732">Signal</keyword>
<name>A0A098G228_9GAMM</name>
<sequence>MKRTMLWGALFTLMCTQVQAEGTQPPTQTQNPGSAAMPVTNPTPVTTQTTPNTQPMQGTQQVQPQVQNPSQTVVQPQNQGQPTPAQVQNPHQAQPGQQTTVTQPQAQPAPVINCEYKISAQTKSIEQSLVLTWSEKAVVQAFDFAPATLDSQMQKLKLCFTEQGWAGFNSALEKSGNIEAIKTQKLTVSSQLDGQPQVTEAKGNQWKITLPLQVVYQNDKEKVTQLLNVNVTVGRKMSGDLGIAQMIATPRTPGATQQPSGSATPNKENPTPTTSGTPPTNQQQPTTTAPH</sequence>
<dbReference type="AlphaFoldDB" id="A0A098G228"/>
<dbReference type="HOGENOM" id="CLU_083288_0_0_6"/>
<gene>
    <name evidence="3" type="ORF">LFA_0570</name>
</gene>
<dbReference type="Pfam" id="PF11393">
    <property type="entry name" value="T4BSS_DotI_IcmL"/>
    <property type="match status" value="1"/>
</dbReference>
<reference evidence="4" key="1">
    <citation type="submission" date="2014-09" db="EMBL/GenBank/DDBJ databases">
        <authorList>
            <person name="Gomez-Valero L."/>
        </authorList>
    </citation>
    <scope>NUCLEOTIDE SEQUENCE [LARGE SCALE GENOMIC DNA]</scope>
    <source>
        <strain evidence="4">ATCC700992</strain>
    </source>
</reference>
<feature type="compositionally biased region" description="Low complexity" evidence="1">
    <location>
        <begin position="270"/>
        <end position="291"/>
    </location>
</feature>
<dbReference type="Proteomes" id="UP000032430">
    <property type="component" value="Chromosome I"/>
</dbReference>
<evidence type="ECO:0000313" key="3">
    <source>
        <dbReference type="EMBL" id="CEG56024.1"/>
    </source>
</evidence>
<proteinExistence type="predicted"/>
<organism evidence="3 4">
    <name type="scientific">Legionella fallonii LLAP-10</name>
    <dbReference type="NCBI Taxonomy" id="1212491"/>
    <lineage>
        <taxon>Bacteria</taxon>
        <taxon>Pseudomonadati</taxon>
        <taxon>Pseudomonadota</taxon>
        <taxon>Gammaproteobacteria</taxon>
        <taxon>Legionellales</taxon>
        <taxon>Legionellaceae</taxon>
        <taxon>Legionella</taxon>
    </lineage>
</organism>
<evidence type="ECO:0000313" key="4">
    <source>
        <dbReference type="Proteomes" id="UP000032430"/>
    </source>
</evidence>
<feature type="region of interest" description="Disordered" evidence="1">
    <location>
        <begin position="22"/>
        <end position="106"/>
    </location>
</feature>
<dbReference type="RefSeq" id="WP_045094783.1">
    <property type="nucleotide sequence ID" value="NZ_LN614827.1"/>
</dbReference>
<dbReference type="KEGG" id="lfa:LFA_0570"/>
<dbReference type="InterPro" id="IPR021055">
    <property type="entry name" value="T4BSS_IcmL/DotI"/>
</dbReference>
<feature type="compositionally biased region" description="Low complexity" evidence="1">
    <location>
        <begin position="92"/>
        <end position="106"/>
    </location>
</feature>
<feature type="compositionally biased region" description="Polar residues" evidence="1">
    <location>
        <begin position="22"/>
        <end position="33"/>
    </location>
</feature>
<protein>
    <submittedName>
        <fullName evidence="3">IcmL-like protein</fullName>
    </submittedName>
</protein>
<feature type="region of interest" description="Disordered" evidence="1">
    <location>
        <begin position="251"/>
        <end position="291"/>
    </location>
</feature>
<feature type="compositionally biased region" description="Low complexity" evidence="1">
    <location>
        <begin position="37"/>
        <end position="79"/>
    </location>
</feature>
<feature type="chain" id="PRO_5001935304" evidence="2">
    <location>
        <begin position="21"/>
        <end position="291"/>
    </location>
</feature>
<dbReference type="OrthoDB" id="5653338at2"/>
<keyword evidence="4" id="KW-1185">Reference proteome</keyword>
<feature type="compositionally biased region" description="Polar residues" evidence="1">
    <location>
        <begin position="80"/>
        <end position="91"/>
    </location>
</feature>
<dbReference type="EMBL" id="LN614827">
    <property type="protein sequence ID" value="CEG56024.1"/>
    <property type="molecule type" value="Genomic_DNA"/>
</dbReference>
<evidence type="ECO:0000256" key="2">
    <source>
        <dbReference type="SAM" id="SignalP"/>
    </source>
</evidence>